<evidence type="ECO:0000313" key="2">
    <source>
        <dbReference type="EMBL" id="TVT97977.1"/>
    </source>
</evidence>
<dbReference type="AlphaFoldDB" id="A0A5J9SFD5"/>
<feature type="compositionally biased region" description="Low complexity" evidence="1">
    <location>
        <begin position="115"/>
        <end position="136"/>
    </location>
</feature>
<name>A0A5J9SFD5_9POAL</name>
<dbReference type="EMBL" id="RWGY01000914">
    <property type="protein sequence ID" value="TVT97977.1"/>
    <property type="molecule type" value="Genomic_DNA"/>
</dbReference>
<organism evidence="2 3">
    <name type="scientific">Eragrostis curvula</name>
    <name type="common">weeping love grass</name>
    <dbReference type="NCBI Taxonomy" id="38414"/>
    <lineage>
        <taxon>Eukaryota</taxon>
        <taxon>Viridiplantae</taxon>
        <taxon>Streptophyta</taxon>
        <taxon>Embryophyta</taxon>
        <taxon>Tracheophyta</taxon>
        <taxon>Spermatophyta</taxon>
        <taxon>Magnoliopsida</taxon>
        <taxon>Liliopsida</taxon>
        <taxon>Poales</taxon>
        <taxon>Poaceae</taxon>
        <taxon>PACMAD clade</taxon>
        <taxon>Chloridoideae</taxon>
        <taxon>Eragrostideae</taxon>
        <taxon>Eragrostidinae</taxon>
        <taxon>Eragrostis</taxon>
    </lineage>
</organism>
<protein>
    <submittedName>
        <fullName evidence="2">Uncharacterized protein</fullName>
    </submittedName>
</protein>
<feature type="compositionally biased region" description="Basic and acidic residues" evidence="1">
    <location>
        <begin position="137"/>
        <end position="147"/>
    </location>
</feature>
<accession>A0A5J9SFD5</accession>
<feature type="compositionally biased region" description="Gly residues" evidence="1">
    <location>
        <begin position="228"/>
        <end position="237"/>
    </location>
</feature>
<evidence type="ECO:0000313" key="3">
    <source>
        <dbReference type="Proteomes" id="UP000324897"/>
    </source>
</evidence>
<proteinExistence type="predicted"/>
<sequence>MAASFGSDGARAMSRRMARRRLMSGSWMRRSWTEKNANYSSLREFVKHVLFLKKMIFPSNPLCESVPEEGDADCRVTGKEGKRRRCWRDADRGNADCRVTGRSGGVRDDAEEDVSSPPASPRSFSSPSCCSAPAARGGDRGGDRESGEIQFGSGERRSPGIWKEQRRAMCGLRNRGLIILTIGSPSDGSKCVTRGTPCPQPPSIPAAASLLAGGSPSPRGHRHFRSTGRGGGDVVHF</sequence>
<keyword evidence="3" id="KW-1185">Reference proteome</keyword>
<dbReference type="Gramene" id="TVT97977">
    <property type="protein sequence ID" value="TVT97977"/>
    <property type="gene ID" value="EJB05_56748"/>
</dbReference>
<feature type="region of interest" description="Disordered" evidence="1">
    <location>
        <begin position="213"/>
        <end position="237"/>
    </location>
</feature>
<evidence type="ECO:0000256" key="1">
    <source>
        <dbReference type="SAM" id="MobiDB-lite"/>
    </source>
</evidence>
<reference evidence="2 3" key="1">
    <citation type="journal article" date="2019" name="Sci. Rep.">
        <title>A high-quality genome of Eragrostis curvula grass provides insights into Poaceae evolution and supports new strategies to enhance forage quality.</title>
        <authorList>
            <person name="Carballo J."/>
            <person name="Santos B.A.C.M."/>
            <person name="Zappacosta D."/>
            <person name="Garbus I."/>
            <person name="Selva J.P."/>
            <person name="Gallo C.A."/>
            <person name="Diaz A."/>
            <person name="Albertini E."/>
            <person name="Caccamo M."/>
            <person name="Echenique V."/>
        </authorList>
    </citation>
    <scope>NUCLEOTIDE SEQUENCE [LARGE SCALE GENOMIC DNA]</scope>
    <source>
        <strain evidence="3">cv. Victoria</strain>
        <tissue evidence="2">Leaf</tissue>
    </source>
</reference>
<feature type="region of interest" description="Disordered" evidence="1">
    <location>
        <begin position="97"/>
        <end position="160"/>
    </location>
</feature>
<comment type="caution">
    <text evidence="2">The sequence shown here is derived from an EMBL/GenBank/DDBJ whole genome shotgun (WGS) entry which is preliminary data.</text>
</comment>
<gene>
    <name evidence="2" type="ORF">EJB05_56748</name>
</gene>
<dbReference type="Proteomes" id="UP000324897">
    <property type="component" value="Unassembled WGS sequence"/>
</dbReference>
<feature type="non-terminal residue" evidence="2">
    <location>
        <position position="1"/>
    </location>
</feature>